<dbReference type="EMBL" id="PYGE01000010">
    <property type="protein sequence ID" value="PSL02521.1"/>
    <property type="molecule type" value="Genomic_DNA"/>
</dbReference>
<organism evidence="1 2">
    <name type="scientific">Haloactinopolyspora alba</name>
    <dbReference type="NCBI Taxonomy" id="648780"/>
    <lineage>
        <taxon>Bacteria</taxon>
        <taxon>Bacillati</taxon>
        <taxon>Actinomycetota</taxon>
        <taxon>Actinomycetes</taxon>
        <taxon>Jiangellales</taxon>
        <taxon>Jiangellaceae</taxon>
        <taxon>Haloactinopolyspora</taxon>
    </lineage>
</organism>
<dbReference type="Proteomes" id="UP000243528">
    <property type="component" value="Unassembled WGS sequence"/>
</dbReference>
<name>A0A2P8DZ93_9ACTN</name>
<accession>A0A2P8DZ93</accession>
<dbReference type="AlphaFoldDB" id="A0A2P8DZ93"/>
<sequence length="90" mass="9838">MEPEMRPATADVDPTVTAAVQNIRDRFGSEGLRDLIALAQMELRNVEEAERSLAGYAEPAAESAAPFDAADTQAWLAFTEVDADRADDRR</sequence>
<evidence type="ECO:0000313" key="2">
    <source>
        <dbReference type="Proteomes" id="UP000243528"/>
    </source>
</evidence>
<comment type="caution">
    <text evidence="1">The sequence shown here is derived from an EMBL/GenBank/DDBJ whole genome shotgun (WGS) entry which is preliminary data.</text>
</comment>
<keyword evidence="2" id="KW-1185">Reference proteome</keyword>
<dbReference type="RefSeq" id="WP_129711045.1">
    <property type="nucleotide sequence ID" value="NZ_PYGE01000010.1"/>
</dbReference>
<gene>
    <name evidence="1" type="ORF">CLV30_110176</name>
</gene>
<reference evidence="1 2" key="1">
    <citation type="submission" date="2018-03" db="EMBL/GenBank/DDBJ databases">
        <title>Genomic Encyclopedia of Archaeal and Bacterial Type Strains, Phase II (KMG-II): from individual species to whole genera.</title>
        <authorList>
            <person name="Goeker M."/>
        </authorList>
    </citation>
    <scope>NUCLEOTIDE SEQUENCE [LARGE SCALE GENOMIC DNA]</scope>
    <source>
        <strain evidence="1 2">DSM 45211</strain>
    </source>
</reference>
<evidence type="ECO:0000313" key="1">
    <source>
        <dbReference type="EMBL" id="PSL02521.1"/>
    </source>
</evidence>
<proteinExistence type="predicted"/>
<protein>
    <submittedName>
        <fullName evidence="1">Uncharacterized protein</fullName>
    </submittedName>
</protein>
<dbReference type="OrthoDB" id="5194866at2"/>